<dbReference type="Gene3D" id="3.30.450.20">
    <property type="entry name" value="PAS domain"/>
    <property type="match status" value="1"/>
</dbReference>
<evidence type="ECO:0000313" key="4">
    <source>
        <dbReference type="Proteomes" id="UP001315967"/>
    </source>
</evidence>
<evidence type="ECO:0000313" key="3">
    <source>
        <dbReference type="EMBL" id="UUX34667.1"/>
    </source>
</evidence>
<organism evidence="3 4">
    <name type="scientific">Fundicoccus culcitae</name>
    <dbReference type="NCBI Taxonomy" id="2969821"/>
    <lineage>
        <taxon>Bacteria</taxon>
        <taxon>Bacillati</taxon>
        <taxon>Bacillota</taxon>
        <taxon>Bacilli</taxon>
        <taxon>Lactobacillales</taxon>
        <taxon>Aerococcaceae</taxon>
        <taxon>Fundicoccus</taxon>
    </lineage>
</organism>
<feature type="domain" description="NADPH-dependent FMN reductase-like" evidence="2">
    <location>
        <begin position="1"/>
        <end position="146"/>
    </location>
</feature>
<gene>
    <name evidence="3" type="ORF">NRE15_03165</name>
</gene>
<dbReference type="InterPro" id="IPR005025">
    <property type="entry name" value="FMN_Rdtase-like_dom"/>
</dbReference>
<reference evidence="3 4" key="1">
    <citation type="submission" date="2022-08" db="EMBL/GenBank/DDBJ databases">
        <title>Aerococcaceae sp. nov isolated from spoiled eye mask.</title>
        <authorList>
            <person name="Zhou G."/>
            <person name="Xie X.-B."/>
            <person name="Shi Q.-S."/>
            <person name="Wang Y.-S."/>
            <person name="Wen X."/>
            <person name="Peng H."/>
            <person name="Yang X.-J."/>
            <person name="Tao H.-B."/>
            <person name="Huang X.-M."/>
        </authorList>
    </citation>
    <scope>NUCLEOTIDE SEQUENCE [LARGE SCALE GENOMIC DNA]</scope>
    <source>
        <strain evidence="4">DM20194951</strain>
    </source>
</reference>
<dbReference type="Proteomes" id="UP001315967">
    <property type="component" value="Chromosome"/>
</dbReference>
<dbReference type="InterPro" id="IPR029039">
    <property type="entry name" value="Flavoprotein-like_sf"/>
</dbReference>
<sequence length="406" mass="45120">MKLVGIVGSNAKQSYNRLLLQFIQKHFAALIELDIIEINEVPLFNQSNDQTNSPIIQDIARRIEAAEGVIIATPEHNHTIPAALKSLIEWLSFKIHPLENKPVMIVGASYFSQGSSRAQLSLRQILDSPGVNAIVLPGNEFLLGNVKEAFDEENNLKDQVTINFLASCIEKFIRFIAVVSSLDEKPKETATAIEEDLNATGKIESTIEGIDMHAADWVEQASEKVNAASGNDYVNLNRGVLTVNQIDQFLRSMPMELTFADSNNQFLYYNNVAPAEEMLAKRYPEQPGNPLGACHPERTYKNVKWVISQLRSGKQDIVRVHVPTHGPEKYVVHNYQAVRDDEGKYMGINEYIFDMKPMIDWYLKQTGQTLVGGNDATTSATQKADATSSATQKAEAVDDVTSATTH</sequence>
<evidence type="ECO:0000256" key="1">
    <source>
        <dbReference type="SAM" id="MobiDB-lite"/>
    </source>
</evidence>
<protein>
    <submittedName>
        <fullName evidence="3">NAD(P)H-dependent oxidoreductase</fullName>
    </submittedName>
</protein>
<evidence type="ECO:0000259" key="2">
    <source>
        <dbReference type="Pfam" id="PF03358"/>
    </source>
</evidence>
<dbReference type="SUPFAM" id="SSF52218">
    <property type="entry name" value="Flavoproteins"/>
    <property type="match status" value="1"/>
</dbReference>
<name>A0ABY5P7F3_9LACT</name>
<dbReference type="EMBL" id="CP102453">
    <property type="protein sequence ID" value="UUX34667.1"/>
    <property type="molecule type" value="Genomic_DNA"/>
</dbReference>
<feature type="compositionally biased region" description="Polar residues" evidence="1">
    <location>
        <begin position="382"/>
        <end position="392"/>
    </location>
</feature>
<dbReference type="PANTHER" id="PTHR30543:SF21">
    <property type="entry name" value="NAD(P)H-DEPENDENT FMN REDUCTASE LOT6"/>
    <property type="match status" value="1"/>
</dbReference>
<dbReference type="PANTHER" id="PTHR30543">
    <property type="entry name" value="CHROMATE REDUCTASE"/>
    <property type="match status" value="1"/>
</dbReference>
<dbReference type="InterPro" id="IPR050712">
    <property type="entry name" value="NAD(P)H-dep_reductase"/>
</dbReference>
<dbReference type="Pfam" id="PF13596">
    <property type="entry name" value="PAS_10"/>
    <property type="match status" value="1"/>
</dbReference>
<dbReference type="RefSeq" id="WP_313794168.1">
    <property type="nucleotide sequence ID" value="NZ_CP102453.1"/>
</dbReference>
<dbReference type="Pfam" id="PF03358">
    <property type="entry name" value="FMN_red"/>
    <property type="match status" value="1"/>
</dbReference>
<proteinExistence type="predicted"/>
<dbReference type="Gene3D" id="3.40.50.360">
    <property type="match status" value="1"/>
</dbReference>
<keyword evidence="4" id="KW-1185">Reference proteome</keyword>
<accession>A0ABY5P7F3</accession>
<feature type="region of interest" description="Disordered" evidence="1">
    <location>
        <begin position="382"/>
        <end position="406"/>
    </location>
</feature>